<reference evidence="2" key="1">
    <citation type="submission" date="2020-04" db="EMBL/GenBank/DDBJ databases">
        <title>Tenacibaculum mesophilum bac2.</title>
        <authorList>
            <person name="Li M."/>
        </authorList>
    </citation>
    <scope>NUCLEOTIDE SEQUENCE</scope>
    <source>
        <strain evidence="2">Bac2</strain>
    </source>
</reference>
<keyword evidence="1" id="KW-0732">Signal</keyword>
<dbReference type="EMBL" id="CP050861">
    <property type="protein sequence ID" value="UTD16854.1"/>
    <property type="molecule type" value="Genomic_DNA"/>
</dbReference>
<evidence type="ECO:0000256" key="1">
    <source>
        <dbReference type="SAM" id="SignalP"/>
    </source>
</evidence>
<name>A0AAE9MRI4_9FLAO</name>
<feature type="chain" id="PRO_5042265135" evidence="1">
    <location>
        <begin position="23"/>
        <end position="138"/>
    </location>
</feature>
<evidence type="ECO:0000313" key="2">
    <source>
        <dbReference type="EMBL" id="UTD16854.1"/>
    </source>
</evidence>
<proteinExistence type="predicted"/>
<gene>
    <name evidence="2" type="ORF">HER15_09635</name>
</gene>
<evidence type="ECO:0000313" key="3">
    <source>
        <dbReference type="Proteomes" id="UP001056837"/>
    </source>
</evidence>
<organism evidence="2 3">
    <name type="scientific">Tenacibaculum mesophilum</name>
    <dbReference type="NCBI Taxonomy" id="104268"/>
    <lineage>
        <taxon>Bacteria</taxon>
        <taxon>Pseudomonadati</taxon>
        <taxon>Bacteroidota</taxon>
        <taxon>Flavobacteriia</taxon>
        <taxon>Flavobacteriales</taxon>
        <taxon>Flavobacteriaceae</taxon>
        <taxon>Tenacibaculum</taxon>
    </lineage>
</organism>
<feature type="signal peptide" evidence="1">
    <location>
        <begin position="1"/>
        <end position="22"/>
    </location>
</feature>
<dbReference type="PROSITE" id="PS51257">
    <property type="entry name" value="PROKAR_LIPOPROTEIN"/>
    <property type="match status" value="1"/>
</dbReference>
<protein>
    <submittedName>
        <fullName evidence="2">Uncharacterized protein</fullName>
    </submittedName>
</protein>
<dbReference type="AlphaFoldDB" id="A0AAE9MRI4"/>
<accession>A0AAE9MRI4</accession>
<sequence>MIYVMKKILILFLSVFTFYSCLDDDSPNVRYEFLKVDSATTPENFTFGEVDTIKIKYTLPNSCYSFNGLYYQKVDTTRIVAGTAIVALDVACTQDVRQEEYAFPVEATQEEDYVFKFWKGKNDEGEDVYEEVVIPVNL</sequence>
<dbReference type="Proteomes" id="UP001056837">
    <property type="component" value="Chromosome"/>
</dbReference>